<keyword evidence="2" id="KW-0378">Hydrolase</keyword>
<dbReference type="PROSITE" id="PS50007">
    <property type="entry name" value="PIPLC_X_DOMAIN"/>
    <property type="match status" value="1"/>
</dbReference>
<geneLocation type="plasmid" evidence="4">
    <name>psna507_unt10</name>
</geneLocation>
<dbReference type="InterPro" id="IPR029058">
    <property type="entry name" value="AB_hydrolase_fold"/>
</dbReference>
<gene>
    <name evidence="2" type="ORF">ABIC99_002188</name>
    <name evidence="3" type="ORF">EWH46_19550</name>
</gene>
<reference evidence="3 4" key="1">
    <citation type="submission" date="2019-02" db="EMBL/GenBank/DDBJ databases">
        <title>Complete Genome Sequence and Methylome Analysis of Sphaerotilus natans subsp. sulfidivorans D-507.</title>
        <authorList>
            <person name="Fomenkov A."/>
            <person name="Gridneva E."/>
            <person name="Smolyakov D."/>
            <person name="Dubinina G."/>
            <person name="Vincze T."/>
            <person name="Grabovich M."/>
            <person name="Roberts R.J."/>
        </authorList>
    </citation>
    <scope>NUCLEOTIDE SEQUENCE [LARGE SCALE GENOMIC DNA]</scope>
    <source>
        <strain evidence="3 4">D-507</strain>
        <plasmid evidence="4">psna507_unt10</plasmid>
        <plasmid evidence="3">pSna507_unt10</plasmid>
    </source>
</reference>
<evidence type="ECO:0000313" key="4">
    <source>
        <dbReference type="Proteomes" id="UP000323522"/>
    </source>
</evidence>
<reference evidence="2 5" key="2">
    <citation type="submission" date="2024-06" db="EMBL/GenBank/DDBJ databases">
        <title>Genomic Encyclopedia of Type Strains, Phase IV (KMG-IV): sequencing the most valuable type-strain genomes for metagenomic binning, comparative biology and taxonomic classification.</title>
        <authorList>
            <person name="Goeker M."/>
        </authorList>
    </citation>
    <scope>NUCLEOTIDE SEQUENCE [LARGE SCALE GENOMIC DNA]</scope>
    <source>
        <strain evidence="2 5">D-501</strain>
    </source>
</reference>
<sequence length="537" mass="56244">MLASVLLSACGGSEPEPSPEPATVTPYVASRDTVAVAGGTVAAAADSSRSLRIFRAIPFAAPPVGDLRWRVPQPVVAWTGVRRSDNFSAACLMGDRPAGRVGSILYQQTESQSEDCLYLNVWTGAASADEKRPVMVLLHGGAYQLGAGSQPNYNGKGLAAKGAVVVTMNYRLGPLGFLAHPELTAEAGSSGNYALHDAVAALKWVRDHIAAFGGDPDNVTVFSESAGSAMASVLYASPLAAGLFHKLMLGSLAALPAGTSMPTLAQAQAAGAAFAASLGASDLAALRSRPAAAIMAGAGAITAPIVDGVLLPDQLDLLLKSGTVNAVPLLAGWNADEGTPYPPFATTLAGYESTAAARFGSLAADFKAVYPATSDAEVRAMAYQPMRDGTFAWNVWTFARAHAARAQAPAYLYFFTRRPAYHADQSFTGQSPAERFGAYHSLEQVYFYDNLDVSAPTRAYTEVDRRIASIASSYLVNFARTGDPNGGGLPPWPRFTGPASATMEIGDTIAPVAVPFQDKLAFWDRYYTATLGRGLPF</sequence>
<dbReference type="PANTHER" id="PTHR11559">
    <property type="entry name" value="CARBOXYLESTERASE"/>
    <property type="match status" value="1"/>
</dbReference>
<dbReference type="OrthoDB" id="9775851at2"/>
<keyword evidence="5" id="KW-1185">Reference proteome</keyword>
<dbReference type="SUPFAM" id="SSF53474">
    <property type="entry name" value="alpha/beta-Hydrolases"/>
    <property type="match status" value="1"/>
</dbReference>
<evidence type="ECO:0000259" key="1">
    <source>
        <dbReference type="Pfam" id="PF00135"/>
    </source>
</evidence>
<dbReference type="Gene3D" id="3.40.50.1820">
    <property type="entry name" value="alpha/beta hydrolase"/>
    <property type="match status" value="1"/>
</dbReference>
<evidence type="ECO:0000313" key="3">
    <source>
        <dbReference type="EMBL" id="QEN03045.1"/>
    </source>
</evidence>
<name>A0A5C1Q4T0_9BURK</name>
<dbReference type="Pfam" id="PF00135">
    <property type="entry name" value="COesterase"/>
    <property type="match status" value="1"/>
</dbReference>
<feature type="domain" description="Carboxylesterase type B" evidence="1">
    <location>
        <begin position="44"/>
        <end position="510"/>
    </location>
</feature>
<evidence type="ECO:0000313" key="5">
    <source>
        <dbReference type="Proteomes" id="UP001549111"/>
    </source>
</evidence>
<dbReference type="AlphaFoldDB" id="A0A5C1Q4T0"/>
<evidence type="ECO:0000313" key="2">
    <source>
        <dbReference type="EMBL" id="MET3604372.1"/>
    </source>
</evidence>
<dbReference type="Proteomes" id="UP001549111">
    <property type="component" value="Unassembled WGS sequence"/>
</dbReference>
<protein>
    <submittedName>
        <fullName evidence="3">Carboxylesterase/lipase family protein</fullName>
    </submittedName>
    <submittedName>
        <fullName evidence="2">Para-nitrobenzyl esterase</fullName>
        <ecNumber evidence="2">3.1.1.-</ecNumber>
    </submittedName>
</protein>
<dbReference type="RefSeq" id="WP_149505664.1">
    <property type="nucleotide sequence ID" value="NZ_CP035710.1"/>
</dbReference>
<dbReference type="InterPro" id="IPR050309">
    <property type="entry name" value="Type-B_Carboxylest/Lipase"/>
</dbReference>
<geneLocation type="plasmid" evidence="3">
    <name>pSna507_unt10</name>
</geneLocation>
<dbReference type="GO" id="GO:0016787">
    <property type="term" value="F:hydrolase activity"/>
    <property type="evidence" value="ECO:0007669"/>
    <property type="project" value="UniProtKB-KW"/>
</dbReference>
<dbReference type="Proteomes" id="UP000323522">
    <property type="component" value="Plasmid pSna507_unt10"/>
</dbReference>
<dbReference type="EMBL" id="CP035710">
    <property type="protein sequence ID" value="QEN03045.1"/>
    <property type="molecule type" value="Genomic_DNA"/>
</dbReference>
<accession>A0A5C1Q4T0</accession>
<keyword evidence="3" id="KW-0614">Plasmid</keyword>
<dbReference type="EMBL" id="JBEPLS010000007">
    <property type="protein sequence ID" value="MET3604372.1"/>
    <property type="molecule type" value="Genomic_DNA"/>
</dbReference>
<proteinExistence type="predicted"/>
<organism evidence="3 4">
    <name type="scientific">Sphaerotilus sulfidivorans</name>
    <dbReference type="NCBI Taxonomy" id="639200"/>
    <lineage>
        <taxon>Bacteria</taxon>
        <taxon>Pseudomonadati</taxon>
        <taxon>Pseudomonadota</taxon>
        <taxon>Betaproteobacteria</taxon>
        <taxon>Burkholderiales</taxon>
        <taxon>Sphaerotilaceae</taxon>
        <taxon>Sphaerotilus</taxon>
    </lineage>
</organism>
<dbReference type="InterPro" id="IPR002018">
    <property type="entry name" value="CarbesteraseB"/>
</dbReference>
<dbReference type="EC" id="3.1.1.-" evidence="2"/>
<dbReference type="KEGG" id="snn:EWH46_19550"/>